<organism evidence="1 2">
    <name type="scientific">Acanthoscelides obtectus</name>
    <name type="common">Bean weevil</name>
    <name type="synonym">Bruchus obtectus</name>
    <dbReference type="NCBI Taxonomy" id="200917"/>
    <lineage>
        <taxon>Eukaryota</taxon>
        <taxon>Metazoa</taxon>
        <taxon>Ecdysozoa</taxon>
        <taxon>Arthropoda</taxon>
        <taxon>Hexapoda</taxon>
        <taxon>Insecta</taxon>
        <taxon>Pterygota</taxon>
        <taxon>Neoptera</taxon>
        <taxon>Endopterygota</taxon>
        <taxon>Coleoptera</taxon>
        <taxon>Polyphaga</taxon>
        <taxon>Cucujiformia</taxon>
        <taxon>Chrysomeloidea</taxon>
        <taxon>Chrysomelidae</taxon>
        <taxon>Bruchinae</taxon>
        <taxon>Bruchini</taxon>
        <taxon>Acanthoscelides</taxon>
    </lineage>
</organism>
<dbReference type="EMBL" id="CAKOFQ010006705">
    <property type="protein sequence ID" value="CAH1963083.1"/>
    <property type="molecule type" value="Genomic_DNA"/>
</dbReference>
<gene>
    <name evidence="1" type="ORF">ACAOBT_LOCUS4997</name>
</gene>
<reference evidence="1" key="1">
    <citation type="submission" date="2022-03" db="EMBL/GenBank/DDBJ databases">
        <authorList>
            <person name="Sayadi A."/>
        </authorList>
    </citation>
    <scope>NUCLEOTIDE SEQUENCE</scope>
</reference>
<comment type="caution">
    <text evidence="1">The sequence shown here is derived from an EMBL/GenBank/DDBJ whole genome shotgun (WGS) entry which is preliminary data.</text>
</comment>
<keyword evidence="2" id="KW-1185">Reference proteome</keyword>
<evidence type="ECO:0000313" key="2">
    <source>
        <dbReference type="Proteomes" id="UP001152888"/>
    </source>
</evidence>
<evidence type="ECO:0000313" key="1">
    <source>
        <dbReference type="EMBL" id="CAH1963083.1"/>
    </source>
</evidence>
<protein>
    <submittedName>
        <fullName evidence="1">Uncharacterized protein</fullName>
    </submittedName>
</protein>
<sequence length="85" mass="9476">MPIYGNVCQRDRWGGRVQERLSKGRSPTPAACFLFIGLSNCSRKNLKNLPSSPADFGQPYFLEFATGFFPIRLLYALVTFAIGSI</sequence>
<dbReference type="OrthoDB" id="6329537at2759"/>
<name>A0A9P0K2N5_ACAOB</name>
<dbReference type="AlphaFoldDB" id="A0A9P0K2N5"/>
<accession>A0A9P0K2N5</accession>
<proteinExistence type="predicted"/>
<dbReference type="Proteomes" id="UP001152888">
    <property type="component" value="Unassembled WGS sequence"/>
</dbReference>